<keyword evidence="1" id="KW-0732">Signal</keyword>
<feature type="chain" id="PRO_5002341966" description="Protein kinase domain-containing protein" evidence="1">
    <location>
        <begin position="29"/>
        <end position="171"/>
    </location>
</feature>
<dbReference type="AlphaFoldDB" id="A0A0D9P9H9"/>
<evidence type="ECO:0000313" key="3">
    <source>
        <dbReference type="Proteomes" id="UP000054544"/>
    </source>
</evidence>
<organism evidence="2 3">
    <name type="scientific">Metarhizium anisopliae BRIP 53293</name>
    <dbReference type="NCBI Taxonomy" id="1291518"/>
    <lineage>
        <taxon>Eukaryota</taxon>
        <taxon>Fungi</taxon>
        <taxon>Dikarya</taxon>
        <taxon>Ascomycota</taxon>
        <taxon>Pezizomycotina</taxon>
        <taxon>Sordariomycetes</taxon>
        <taxon>Hypocreomycetidae</taxon>
        <taxon>Hypocreales</taxon>
        <taxon>Clavicipitaceae</taxon>
        <taxon>Metarhizium</taxon>
    </lineage>
</organism>
<reference evidence="3" key="1">
    <citation type="journal article" date="2014" name="BMC Genomics">
        <title>The genome sequence of the biocontrol fungus Metarhizium anisopliae and comparative genomics of Metarhizium species.</title>
        <authorList>
            <person name="Pattemore J.A."/>
            <person name="Hane J.K."/>
            <person name="Williams A.H."/>
            <person name="Wilson B.A."/>
            <person name="Stodart B.J."/>
            <person name="Ash G.J."/>
        </authorList>
    </citation>
    <scope>NUCLEOTIDE SEQUENCE [LARGE SCALE GENOMIC DNA]</scope>
    <source>
        <strain evidence="3">BRIP 53293</strain>
    </source>
</reference>
<protein>
    <recommendedName>
        <fullName evidence="4">Protein kinase domain-containing protein</fullName>
    </recommendedName>
</protein>
<dbReference type="STRING" id="1291518.A0A0D9P9H9"/>
<accession>A0A0D9P9H9</accession>
<evidence type="ECO:0000313" key="2">
    <source>
        <dbReference type="EMBL" id="KJK82808.1"/>
    </source>
</evidence>
<keyword evidence="3" id="KW-1185">Reference proteome</keyword>
<dbReference type="EMBL" id="KE384722">
    <property type="protein sequence ID" value="KJK82808.1"/>
    <property type="molecule type" value="Genomic_DNA"/>
</dbReference>
<dbReference type="PANTHER" id="PTHR37542:SF3">
    <property type="entry name" value="PRION-INHIBITION AND PROPAGATION HELO DOMAIN-CONTAINING PROTEIN"/>
    <property type="match status" value="1"/>
</dbReference>
<name>A0A0D9P9H9_METAN</name>
<gene>
    <name evidence="2" type="ORF">H634G_01945</name>
</gene>
<feature type="signal peptide" evidence="1">
    <location>
        <begin position="1"/>
        <end position="28"/>
    </location>
</feature>
<evidence type="ECO:0008006" key="4">
    <source>
        <dbReference type="Google" id="ProtNLM"/>
    </source>
</evidence>
<dbReference type="PANTHER" id="PTHR37542">
    <property type="entry name" value="HELO DOMAIN-CONTAINING PROTEIN-RELATED"/>
    <property type="match status" value="1"/>
</dbReference>
<proteinExistence type="predicted"/>
<sequence length="171" mass="18530">MADPPSVAGLALSVASLTFELFSGCVKALCGFDYSRPADRDETTERPLENPWFDLYRHPKTQFNGPREGRNGFQKSYNVYSLGVVLYELAVWKADSYRVGVGSEATAQSCGGEGCQDTTSIPKGISTLKSEAGDVFAGIVKFCPSAEAVDDQTLQLEIWENAVTVFDGILV</sequence>
<evidence type="ECO:0000256" key="1">
    <source>
        <dbReference type="SAM" id="SignalP"/>
    </source>
</evidence>
<dbReference type="Proteomes" id="UP000054544">
    <property type="component" value="Unassembled WGS sequence"/>
</dbReference>